<keyword evidence="5 8" id="KW-0547">Nucleotide-binding</keyword>
<evidence type="ECO:0000256" key="4">
    <source>
        <dbReference type="ARBA" id="ARBA00022694"/>
    </source>
</evidence>
<evidence type="ECO:0000259" key="10">
    <source>
        <dbReference type="SMART" id="SM00977"/>
    </source>
</evidence>
<dbReference type="InterPro" id="IPR014729">
    <property type="entry name" value="Rossmann-like_a/b/a_fold"/>
</dbReference>
<dbReference type="InterPro" id="IPR012795">
    <property type="entry name" value="tRNA_Ile_lys_synt_N"/>
</dbReference>
<name>A0A367ZS82_9BACT</name>
<dbReference type="NCBIfam" id="TIGR02432">
    <property type="entry name" value="lysidine_TilS_N"/>
    <property type="match status" value="1"/>
</dbReference>
<dbReference type="EC" id="6.3.4.19" evidence="8"/>
<reference evidence="11 12" key="1">
    <citation type="submission" date="2018-05" db="EMBL/GenBank/DDBJ databases">
        <title>A metagenomic window into the 2 km-deep terrestrial subsurface aquifer revealed taxonomically and functionally diverse microbial community comprising novel uncultured bacterial lineages.</title>
        <authorList>
            <person name="Kadnikov V.V."/>
            <person name="Mardanov A.V."/>
            <person name="Beletsky A.V."/>
            <person name="Banks D."/>
            <person name="Pimenov N.V."/>
            <person name="Frank Y.A."/>
            <person name="Karnachuk O.V."/>
            <person name="Ravin N.V."/>
        </authorList>
    </citation>
    <scope>NUCLEOTIDE SEQUENCE [LARGE SCALE GENOMIC DNA]</scope>
    <source>
        <strain evidence="11">BY5</strain>
    </source>
</reference>
<evidence type="ECO:0000256" key="8">
    <source>
        <dbReference type="HAMAP-Rule" id="MF_01161"/>
    </source>
</evidence>
<dbReference type="Proteomes" id="UP000252355">
    <property type="component" value="Unassembled WGS sequence"/>
</dbReference>
<keyword evidence="4 8" id="KW-0819">tRNA processing</keyword>
<evidence type="ECO:0000256" key="9">
    <source>
        <dbReference type="SAM" id="MobiDB-lite"/>
    </source>
</evidence>
<dbReference type="SUPFAM" id="SSF56037">
    <property type="entry name" value="PheT/TilS domain"/>
    <property type="match status" value="1"/>
</dbReference>
<evidence type="ECO:0000256" key="6">
    <source>
        <dbReference type="ARBA" id="ARBA00022840"/>
    </source>
</evidence>
<dbReference type="AlphaFoldDB" id="A0A367ZS82"/>
<comment type="similarity">
    <text evidence="8">Belongs to the tRNA(Ile)-lysidine synthase family.</text>
</comment>
<dbReference type="HAMAP" id="MF_01161">
    <property type="entry name" value="tRNA_Ile_lys_synt"/>
    <property type="match status" value="1"/>
</dbReference>
<gene>
    <name evidence="8" type="primary">tilS</name>
    <name evidence="11" type="ORF">OZSIB_3383</name>
</gene>
<dbReference type="SMART" id="SM00977">
    <property type="entry name" value="TilS_C"/>
    <property type="match status" value="1"/>
</dbReference>
<feature type="domain" description="Lysidine-tRNA(Ile) synthetase C-terminal" evidence="10">
    <location>
        <begin position="380"/>
        <end position="452"/>
    </location>
</feature>
<dbReference type="InterPro" id="IPR012094">
    <property type="entry name" value="tRNA_Ile_lys_synt"/>
</dbReference>
<evidence type="ECO:0000313" key="12">
    <source>
        <dbReference type="Proteomes" id="UP000252355"/>
    </source>
</evidence>
<dbReference type="CDD" id="cd01992">
    <property type="entry name" value="TilS_N"/>
    <property type="match status" value="1"/>
</dbReference>
<dbReference type="InterPro" id="IPR012796">
    <property type="entry name" value="Lysidine-tRNA-synth_C"/>
</dbReference>
<protein>
    <recommendedName>
        <fullName evidence="8">tRNA(Ile)-lysidine synthase</fullName>
        <ecNumber evidence="8">6.3.4.19</ecNumber>
    </recommendedName>
    <alternativeName>
        <fullName evidence="8">tRNA(Ile)-2-lysyl-cytidine synthase</fullName>
    </alternativeName>
    <alternativeName>
        <fullName evidence="8">tRNA(Ile)-lysidine synthetase</fullName>
    </alternativeName>
</protein>
<dbReference type="GO" id="GO:0005737">
    <property type="term" value="C:cytoplasm"/>
    <property type="evidence" value="ECO:0007669"/>
    <property type="project" value="UniProtKB-SubCell"/>
</dbReference>
<dbReference type="Pfam" id="PF11734">
    <property type="entry name" value="TilS_C"/>
    <property type="match status" value="1"/>
</dbReference>
<dbReference type="InterPro" id="IPR011063">
    <property type="entry name" value="TilS/TtcA_N"/>
</dbReference>
<feature type="binding site" evidence="8">
    <location>
        <begin position="30"/>
        <end position="35"/>
    </location>
    <ligand>
        <name>ATP</name>
        <dbReference type="ChEBI" id="CHEBI:30616"/>
    </ligand>
</feature>
<comment type="subcellular location">
    <subcellularLocation>
        <location evidence="1 8">Cytoplasm</location>
    </subcellularLocation>
</comment>
<dbReference type="Pfam" id="PF01171">
    <property type="entry name" value="ATP_bind_3"/>
    <property type="match status" value="1"/>
</dbReference>
<dbReference type="Gene3D" id="3.40.50.620">
    <property type="entry name" value="HUPs"/>
    <property type="match status" value="1"/>
</dbReference>
<comment type="function">
    <text evidence="8">Ligates lysine onto the cytidine present at position 34 of the AUA codon-specific tRNA(Ile) that contains the anticodon CAU, in an ATP-dependent manner. Cytidine is converted to lysidine, thus changing the amino acid specificity of the tRNA from methionine to isoleucine.</text>
</comment>
<dbReference type="SUPFAM" id="SSF52402">
    <property type="entry name" value="Adenine nucleotide alpha hydrolases-like"/>
    <property type="match status" value="1"/>
</dbReference>
<comment type="domain">
    <text evidence="8">The N-terminal region contains the highly conserved SGGXDS motif, predicted to be a P-loop motif involved in ATP binding.</text>
</comment>
<keyword evidence="3 8" id="KW-0436">Ligase</keyword>
<sequence length="495" mass="54919">MVAAIAPTMRRRLARLARALPANRIGVAVSGGADSVALLLLLVRVAADHPLELVVFHVDHGLRPESRADARWVERLARRLGVPCVRRRLPNPPGALGAHGGLEAWARRERLRALADLARQAGVEWVALGHHADDQAETILARILRGTSLSGLGGMRPRQRLTVEGRPLRLWRPLLTWARADLRRWLSELGQDWREDRTNQLPCFERNRLRNEVLPVLEAIRPGVARRLVALGQDARQALRALAATTRQDGRDPDRHGTIFSLAGPLPPSFVLAEQLRRWVIGLGEGERLSRALLQRLVDLARCPRTGRRLPLGHRVIVRTATGLEVLAPAPPSEAGGVLRHLVRGQPVELNGFRYHLTRRRPSSTWEGCWIPRAVAEAGLVLRSRRPGDRFRPAGGAGSKKLSRWLIDRKVPAHQRDGLVLVTTTSGDILWIPGWGRSAATRDHPDEDHVFVGRVAVCPRESSPERIASPAAEARDPFPARAEAIRTRGRSSRRS</sequence>
<evidence type="ECO:0000313" key="11">
    <source>
        <dbReference type="EMBL" id="RCK80201.1"/>
    </source>
</evidence>
<keyword evidence="6 8" id="KW-0067">ATP-binding</keyword>
<evidence type="ECO:0000256" key="5">
    <source>
        <dbReference type="ARBA" id="ARBA00022741"/>
    </source>
</evidence>
<dbReference type="GO" id="GO:0032267">
    <property type="term" value="F:tRNA(Ile)-lysidine synthase activity"/>
    <property type="evidence" value="ECO:0007669"/>
    <property type="project" value="UniProtKB-EC"/>
</dbReference>
<dbReference type="GO" id="GO:0006400">
    <property type="term" value="P:tRNA modification"/>
    <property type="evidence" value="ECO:0007669"/>
    <property type="project" value="UniProtKB-UniRule"/>
</dbReference>
<dbReference type="EMBL" id="QOQW01000007">
    <property type="protein sequence ID" value="RCK80201.1"/>
    <property type="molecule type" value="Genomic_DNA"/>
</dbReference>
<evidence type="ECO:0000256" key="7">
    <source>
        <dbReference type="ARBA" id="ARBA00048539"/>
    </source>
</evidence>
<dbReference type="PANTHER" id="PTHR43033">
    <property type="entry name" value="TRNA(ILE)-LYSIDINE SYNTHASE-RELATED"/>
    <property type="match status" value="1"/>
</dbReference>
<evidence type="ECO:0000256" key="2">
    <source>
        <dbReference type="ARBA" id="ARBA00022490"/>
    </source>
</evidence>
<keyword evidence="2 8" id="KW-0963">Cytoplasm</keyword>
<feature type="region of interest" description="Disordered" evidence="9">
    <location>
        <begin position="460"/>
        <end position="495"/>
    </location>
</feature>
<comment type="caution">
    <text evidence="11">The sequence shown here is derived from an EMBL/GenBank/DDBJ whole genome shotgun (WGS) entry which is preliminary data.</text>
</comment>
<dbReference type="PANTHER" id="PTHR43033:SF1">
    <property type="entry name" value="TRNA(ILE)-LYSIDINE SYNTHASE-RELATED"/>
    <property type="match status" value="1"/>
</dbReference>
<feature type="compositionally biased region" description="Basic and acidic residues" evidence="9">
    <location>
        <begin position="473"/>
        <end position="486"/>
    </location>
</feature>
<proteinExistence type="inferred from homology"/>
<accession>A0A367ZS82</accession>
<comment type="catalytic activity">
    <reaction evidence="7 8">
        <text>cytidine(34) in tRNA(Ile2) + L-lysine + ATP = lysidine(34) in tRNA(Ile2) + AMP + diphosphate + H(+)</text>
        <dbReference type="Rhea" id="RHEA:43744"/>
        <dbReference type="Rhea" id="RHEA-COMP:10625"/>
        <dbReference type="Rhea" id="RHEA-COMP:10670"/>
        <dbReference type="ChEBI" id="CHEBI:15378"/>
        <dbReference type="ChEBI" id="CHEBI:30616"/>
        <dbReference type="ChEBI" id="CHEBI:32551"/>
        <dbReference type="ChEBI" id="CHEBI:33019"/>
        <dbReference type="ChEBI" id="CHEBI:82748"/>
        <dbReference type="ChEBI" id="CHEBI:83665"/>
        <dbReference type="ChEBI" id="CHEBI:456215"/>
        <dbReference type="EC" id="6.3.4.19"/>
    </reaction>
</comment>
<evidence type="ECO:0000256" key="3">
    <source>
        <dbReference type="ARBA" id="ARBA00022598"/>
    </source>
</evidence>
<dbReference type="NCBIfam" id="TIGR02433">
    <property type="entry name" value="lysidine_TilS_C"/>
    <property type="match status" value="1"/>
</dbReference>
<dbReference type="GO" id="GO:0005524">
    <property type="term" value="F:ATP binding"/>
    <property type="evidence" value="ECO:0007669"/>
    <property type="project" value="UniProtKB-UniRule"/>
</dbReference>
<organism evidence="11 12">
    <name type="scientific">Candidatus Ozemobacter sibiricus</name>
    <dbReference type="NCBI Taxonomy" id="2268124"/>
    <lineage>
        <taxon>Bacteria</taxon>
        <taxon>Candidatus Ozemobacteria</taxon>
        <taxon>Candidatus Ozemobacterales</taxon>
        <taxon>Candidatus Ozemobacteraceae</taxon>
        <taxon>Candidatus Ozemobacter</taxon>
    </lineage>
</organism>
<evidence type="ECO:0000256" key="1">
    <source>
        <dbReference type="ARBA" id="ARBA00004496"/>
    </source>
</evidence>